<name>A0A0E9R431_ANGAN</name>
<organism evidence="1">
    <name type="scientific">Anguilla anguilla</name>
    <name type="common">European freshwater eel</name>
    <name type="synonym">Muraena anguilla</name>
    <dbReference type="NCBI Taxonomy" id="7936"/>
    <lineage>
        <taxon>Eukaryota</taxon>
        <taxon>Metazoa</taxon>
        <taxon>Chordata</taxon>
        <taxon>Craniata</taxon>
        <taxon>Vertebrata</taxon>
        <taxon>Euteleostomi</taxon>
        <taxon>Actinopterygii</taxon>
        <taxon>Neopterygii</taxon>
        <taxon>Teleostei</taxon>
        <taxon>Anguilliformes</taxon>
        <taxon>Anguillidae</taxon>
        <taxon>Anguilla</taxon>
    </lineage>
</organism>
<sequence length="44" mass="5075">MSLGLLNHSKLNLQIWEQVLKISCYTGHKFSTVLLRRGNAYIPM</sequence>
<proteinExistence type="predicted"/>
<reference evidence="1" key="2">
    <citation type="journal article" date="2015" name="Fish Shellfish Immunol.">
        <title>Early steps in the European eel (Anguilla anguilla)-Vibrio vulnificus interaction in the gills: Role of the RtxA13 toxin.</title>
        <authorList>
            <person name="Callol A."/>
            <person name="Pajuelo D."/>
            <person name="Ebbesson L."/>
            <person name="Teles M."/>
            <person name="MacKenzie S."/>
            <person name="Amaro C."/>
        </authorList>
    </citation>
    <scope>NUCLEOTIDE SEQUENCE</scope>
</reference>
<dbReference type="EMBL" id="GBXM01085055">
    <property type="protein sequence ID" value="JAH23522.1"/>
    <property type="molecule type" value="Transcribed_RNA"/>
</dbReference>
<accession>A0A0E9R431</accession>
<evidence type="ECO:0000313" key="1">
    <source>
        <dbReference type="EMBL" id="JAH23522.1"/>
    </source>
</evidence>
<dbReference type="AlphaFoldDB" id="A0A0E9R431"/>
<reference evidence="1" key="1">
    <citation type="submission" date="2014-11" db="EMBL/GenBank/DDBJ databases">
        <authorList>
            <person name="Amaro Gonzalez C."/>
        </authorList>
    </citation>
    <scope>NUCLEOTIDE SEQUENCE</scope>
</reference>
<protein>
    <submittedName>
        <fullName evidence="1">Uncharacterized protein</fullName>
    </submittedName>
</protein>